<evidence type="ECO:0000259" key="2">
    <source>
        <dbReference type="PROSITE" id="PS50042"/>
    </source>
</evidence>
<dbReference type="InterPro" id="IPR000595">
    <property type="entry name" value="cNMP-bd_dom"/>
</dbReference>
<dbReference type="Gene3D" id="2.60.120.10">
    <property type="entry name" value="Jelly Rolls"/>
    <property type="match status" value="3"/>
</dbReference>
<dbReference type="AlphaFoldDB" id="A0AAU9K1Z8"/>
<dbReference type="InterPro" id="IPR014710">
    <property type="entry name" value="RmlC-like_jellyroll"/>
</dbReference>
<dbReference type="InterPro" id="IPR018490">
    <property type="entry name" value="cNMP-bd_dom_sf"/>
</dbReference>
<gene>
    <name evidence="3" type="ORF">BSTOLATCC_MIC52292</name>
</gene>
<reference evidence="3" key="1">
    <citation type="submission" date="2021-09" db="EMBL/GenBank/DDBJ databases">
        <authorList>
            <consortium name="AG Swart"/>
            <person name="Singh M."/>
            <person name="Singh A."/>
            <person name="Seah K."/>
            <person name="Emmerich C."/>
        </authorList>
    </citation>
    <scope>NUCLEOTIDE SEQUENCE</scope>
    <source>
        <strain evidence="3">ATCC30299</strain>
    </source>
</reference>
<keyword evidence="4" id="KW-1185">Reference proteome</keyword>
<evidence type="ECO:0000256" key="1">
    <source>
        <dbReference type="SAM" id="MobiDB-lite"/>
    </source>
</evidence>
<feature type="compositionally biased region" description="Basic residues" evidence="1">
    <location>
        <begin position="510"/>
        <end position="526"/>
    </location>
</feature>
<comment type="caution">
    <text evidence="3">The sequence shown here is derived from an EMBL/GenBank/DDBJ whole genome shotgun (WGS) entry which is preliminary data.</text>
</comment>
<dbReference type="PROSITE" id="PS00889">
    <property type="entry name" value="CNMP_BINDING_2"/>
    <property type="match status" value="1"/>
</dbReference>
<feature type="domain" description="Cyclic nucleotide-binding" evidence="2">
    <location>
        <begin position="199"/>
        <end position="271"/>
    </location>
</feature>
<dbReference type="PRINTS" id="PR00103">
    <property type="entry name" value="CAMPKINASE"/>
</dbReference>
<evidence type="ECO:0000313" key="4">
    <source>
        <dbReference type="Proteomes" id="UP001162131"/>
    </source>
</evidence>
<feature type="domain" description="Cyclic nucleotide-binding" evidence="2">
    <location>
        <begin position="38"/>
        <end position="90"/>
    </location>
</feature>
<dbReference type="PANTHER" id="PTHR23011:SF28">
    <property type="entry name" value="CYCLIC NUCLEOTIDE-BINDING DOMAIN CONTAINING PROTEIN"/>
    <property type="match status" value="1"/>
</dbReference>
<dbReference type="SUPFAM" id="SSF51206">
    <property type="entry name" value="cAMP-binding domain-like"/>
    <property type="match status" value="2"/>
</dbReference>
<feature type="compositionally biased region" description="Pro residues" evidence="1">
    <location>
        <begin position="493"/>
        <end position="509"/>
    </location>
</feature>
<dbReference type="EMBL" id="CAJZBQ010000052">
    <property type="protein sequence ID" value="CAG9330882.1"/>
    <property type="molecule type" value="Genomic_DNA"/>
</dbReference>
<sequence>MDIRYDIKTALNILQIAPRFRTEADIDKLVGVTKDCEFFRKITEEQKSNDVHRASCQVMVLREFQGFDYIVDFGSKGEEFFILLKGSVSVQVPTKKRLKVKRELLDKFQNYFGCNVGYKSASYKDEGIEYSKTNDKKVQNAIDNFMFNKIRPRVHEEKPEINDLVQNEEKHLTKLFQEKFLQEKFVIDSITKLKETSDKVEIEVEQLQEVSVLYEGDSFGELALISDRPRAASVQALERSFLAVLNKSDFKKILGVVTEKRMNQKIKFFQSIPMFSSWTKIALVKFSYYFEFTVVKNKQYLYKEGDPVEFVYFIKSGEVRLTKKNTENLPDQARFHKTILSKKKSLQVVIKGENEIVGADEIIDGTEKRLFSCKCNSGTVEVYIITKDDFKARIPYPDTWAFLKNKRSQDLIRTQNRIEELKEVEEAILNPELPTLGIHKRSESQRLAKRDVSPYRNTYSCLKNNLMLGAHKSSYSFYQKEQFVPRVTTSIPRPHPSTAPSPTTSPPPKRMVKTADKKKREKHKLRTGPPPNFLRLKRRQIFSGEKLLITDEYACMPEF</sequence>
<accession>A0AAU9K1Z8</accession>
<feature type="domain" description="Cyclic nucleotide-binding" evidence="2">
    <location>
        <begin position="274"/>
        <end position="391"/>
    </location>
</feature>
<proteinExistence type="predicted"/>
<evidence type="ECO:0000313" key="3">
    <source>
        <dbReference type="EMBL" id="CAG9330882.1"/>
    </source>
</evidence>
<feature type="region of interest" description="Disordered" evidence="1">
    <location>
        <begin position="488"/>
        <end position="532"/>
    </location>
</feature>
<organism evidence="3 4">
    <name type="scientific">Blepharisma stoltei</name>
    <dbReference type="NCBI Taxonomy" id="1481888"/>
    <lineage>
        <taxon>Eukaryota</taxon>
        <taxon>Sar</taxon>
        <taxon>Alveolata</taxon>
        <taxon>Ciliophora</taxon>
        <taxon>Postciliodesmatophora</taxon>
        <taxon>Heterotrichea</taxon>
        <taxon>Heterotrichida</taxon>
        <taxon>Blepharismidae</taxon>
        <taxon>Blepharisma</taxon>
    </lineage>
</organism>
<dbReference type="InterPro" id="IPR018488">
    <property type="entry name" value="cNMP-bd_CS"/>
</dbReference>
<protein>
    <recommendedName>
        <fullName evidence="2">Cyclic nucleotide-binding domain-containing protein</fullName>
    </recommendedName>
</protein>
<dbReference type="PANTHER" id="PTHR23011">
    <property type="entry name" value="CYCLIC NUCLEOTIDE-BINDING DOMAIN CONTAINING PROTEIN"/>
    <property type="match status" value="1"/>
</dbReference>
<dbReference type="Pfam" id="PF00027">
    <property type="entry name" value="cNMP_binding"/>
    <property type="match status" value="2"/>
</dbReference>
<dbReference type="Proteomes" id="UP001162131">
    <property type="component" value="Unassembled WGS sequence"/>
</dbReference>
<name>A0AAU9K1Z8_9CILI</name>
<dbReference type="CDD" id="cd00038">
    <property type="entry name" value="CAP_ED"/>
    <property type="match status" value="2"/>
</dbReference>
<dbReference type="PROSITE" id="PS50042">
    <property type="entry name" value="CNMP_BINDING_3"/>
    <property type="match status" value="3"/>
</dbReference>